<organism evidence="2 3">
    <name type="scientific">Nitritalea halalkaliphila LW7</name>
    <dbReference type="NCBI Taxonomy" id="1189621"/>
    <lineage>
        <taxon>Bacteria</taxon>
        <taxon>Pseudomonadati</taxon>
        <taxon>Bacteroidota</taxon>
        <taxon>Cytophagia</taxon>
        <taxon>Cytophagales</taxon>
        <taxon>Cyclobacteriaceae</taxon>
        <taxon>Nitritalea</taxon>
    </lineage>
</organism>
<gene>
    <name evidence="2" type="ORF">A3SI_09772</name>
</gene>
<dbReference type="AlphaFoldDB" id="I5C3S6"/>
<feature type="transmembrane region" description="Helical" evidence="1">
    <location>
        <begin position="6"/>
        <end position="29"/>
    </location>
</feature>
<protein>
    <submittedName>
        <fullName evidence="2">Uncharacterized protein</fullName>
    </submittedName>
</protein>
<evidence type="ECO:0000313" key="3">
    <source>
        <dbReference type="Proteomes" id="UP000005551"/>
    </source>
</evidence>
<proteinExistence type="predicted"/>
<dbReference type="STRING" id="1189621.A3SI_09772"/>
<dbReference type="EMBL" id="AJYA01000020">
    <property type="protein sequence ID" value="EIM76478.1"/>
    <property type="molecule type" value="Genomic_DNA"/>
</dbReference>
<reference evidence="2 3" key="1">
    <citation type="submission" date="2012-05" db="EMBL/GenBank/DDBJ databases">
        <title>Genome sequence of Nitritalea halalkaliphila LW7.</title>
        <authorList>
            <person name="Jangir P.K."/>
            <person name="Singh A."/>
            <person name="Shivaji S."/>
            <person name="Sharma R."/>
        </authorList>
    </citation>
    <scope>NUCLEOTIDE SEQUENCE [LARGE SCALE GENOMIC DNA]</scope>
    <source>
        <strain evidence="2 3">LW7</strain>
    </source>
</reference>
<feature type="transmembrane region" description="Helical" evidence="1">
    <location>
        <begin position="50"/>
        <end position="72"/>
    </location>
</feature>
<accession>I5C3S6</accession>
<evidence type="ECO:0000256" key="1">
    <source>
        <dbReference type="SAM" id="Phobius"/>
    </source>
</evidence>
<comment type="caution">
    <text evidence="2">The sequence shown here is derived from an EMBL/GenBank/DDBJ whole genome shotgun (WGS) entry which is preliminary data.</text>
</comment>
<dbReference type="Proteomes" id="UP000005551">
    <property type="component" value="Unassembled WGS sequence"/>
</dbReference>
<keyword evidence="1" id="KW-0812">Transmembrane</keyword>
<keyword evidence="1" id="KW-0472">Membrane</keyword>
<name>I5C3S6_9BACT</name>
<keyword evidence="3" id="KW-1185">Reference proteome</keyword>
<keyword evidence="1" id="KW-1133">Transmembrane helix</keyword>
<sequence>MEFDTVFAFIFLSLIYGLAILALIPESFAKKFSHAPGFHFSPFSKPKKSLVGPVFFSFVLGYFLAAIMVYFYL</sequence>
<evidence type="ECO:0000313" key="2">
    <source>
        <dbReference type="EMBL" id="EIM76478.1"/>
    </source>
</evidence>